<reference evidence="4" key="1">
    <citation type="journal article" date="2023" name="Mol. Phylogenet. Evol.">
        <title>Genome-scale phylogeny and comparative genomics of the fungal order Sordariales.</title>
        <authorList>
            <person name="Hensen N."/>
            <person name="Bonometti L."/>
            <person name="Westerberg I."/>
            <person name="Brannstrom I.O."/>
            <person name="Guillou S."/>
            <person name="Cros-Aarteil S."/>
            <person name="Calhoun S."/>
            <person name="Haridas S."/>
            <person name="Kuo A."/>
            <person name="Mondo S."/>
            <person name="Pangilinan J."/>
            <person name="Riley R."/>
            <person name="LaButti K."/>
            <person name="Andreopoulos B."/>
            <person name="Lipzen A."/>
            <person name="Chen C."/>
            <person name="Yan M."/>
            <person name="Daum C."/>
            <person name="Ng V."/>
            <person name="Clum A."/>
            <person name="Steindorff A."/>
            <person name="Ohm R.A."/>
            <person name="Martin F."/>
            <person name="Silar P."/>
            <person name="Natvig D.O."/>
            <person name="Lalanne C."/>
            <person name="Gautier V."/>
            <person name="Ament-Velasquez S.L."/>
            <person name="Kruys A."/>
            <person name="Hutchinson M.I."/>
            <person name="Powell A.J."/>
            <person name="Barry K."/>
            <person name="Miller A.N."/>
            <person name="Grigoriev I.V."/>
            <person name="Debuchy R."/>
            <person name="Gladieux P."/>
            <person name="Hiltunen Thoren M."/>
            <person name="Johannesson H."/>
        </authorList>
    </citation>
    <scope>NUCLEOTIDE SEQUENCE</scope>
    <source>
        <strain evidence="4">PSN324</strain>
    </source>
</reference>
<feature type="compositionally biased region" description="Basic and acidic residues" evidence="2">
    <location>
        <begin position="1231"/>
        <end position="1267"/>
    </location>
</feature>
<feature type="region of interest" description="Disordered" evidence="2">
    <location>
        <begin position="794"/>
        <end position="835"/>
    </location>
</feature>
<dbReference type="CDD" id="cd00590">
    <property type="entry name" value="RRM_SF"/>
    <property type="match status" value="1"/>
</dbReference>
<dbReference type="InterPro" id="IPR035979">
    <property type="entry name" value="RBD_domain_sf"/>
</dbReference>
<feature type="region of interest" description="Disordered" evidence="2">
    <location>
        <begin position="337"/>
        <end position="407"/>
    </location>
</feature>
<evidence type="ECO:0000256" key="2">
    <source>
        <dbReference type="SAM" id="MobiDB-lite"/>
    </source>
</evidence>
<feature type="compositionally biased region" description="Basic and acidic residues" evidence="2">
    <location>
        <begin position="444"/>
        <end position="456"/>
    </location>
</feature>
<feature type="compositionally biased region" description="Basic and acidic residues" evidence="2">
    <location>
        <begin position="1411"/>
        <end position="1425"/>
    </location>
</feature>
<feature type="compositionally biased region" description="Polar residues" evidence="2">
    <location>
        <begin position="1274"/>
        <end position="1283"/>
    </location>
</feature>
<feature type="region of interest" description="Disordered" evidence="2">
    <location>
        <begin position="1029"/>
        <end position="1079"/>
    </location>
</feature>
<evidence type="ECO:0000256" key="1">
    <source>
        <dbReference type="PROSITE-ProRule" id="PRU00176"/>
    </source>
</evidence>
<feature type="region of interest" description="Disordered" evidence="2">
    <location>
        <begin position="419"/>
        <end position="463"/>
    </location>
</feature>
<dbReference type="SUPFAM" id="SSF54928">
    <property type="entry name" value="RNA-binding domain, RBD"/>
    <property type="match status" value="1"/>
</dbReference>
<evidence type="ECO:0000313" key="5">
    <source>
        <dbReference type="Proteomes" id="UP001321749"/>
    </source>
</evidence>
<reference evidence="4" key="2">
    <citation type="submission" date="2023-06" db="EMBL/GenBank/DDBJ databases">
        <authorList>
            <consortium name="Lawrence Berkeley National Laboratory"/>
            <person name="Mondo S.J."/>
            <person name="Hensen N."/>
            <person name="Bonometti L."/>
            <person name="Westerberg I."/>
            <person name="Brannstrom I.O."/>
            <person name="Guillou S."/>
            <person name="Cros-Aarteil S."/>
            <person name="Calhoun S."/>
            <person name="Haridas S."/>
            <person name="Kuo A."/>
            <person name="Pangilinan J."/>
            <person name="Riley R."/>
            <person name="Labutti K."/>
            <person name="Andreopoulos B."/>
            <person name="Lipzen A."/>
            <person name="Chen C."/>
            <person name="Yanf M."/>
            <person name="Daum C."/>
            <person name="Ng V."/>
            <person name="Clum A."/>
            <person name="Steindorff A."/>
            <person name="Ohm R."/>
            <person name="Martin F."/>
            <person name="Silar P."/>
            <person name="Natvig D."/>
            <person name="Lalanne C."/>
            <person name="Gautier V."/>
            <person name="Ament-Velasquez S.L."/>
            <person name="Kruys A."/>
            <person name="Hutchinson M.I."/>
            <person name="Powell A.J."/>
            <person name="Barry K."/>
            <person name="Miller A.N."/>
            <person name="Grigoriev I.V."/>
            <person name="Debuchy R."/>
            <person name="Gladieux P."/>
            <person name="Thoren M.H."/>
            <person name="Johannesson H."/>
        </authorList>
    </citation>
    <scope>NUCLEOTIDE SEQUENCE</scope>
    <source>
        <strain evidence="4">PSN324</strain>
    </source>
</reference>
<dbReference type="InterPro" id="IPR012677">
    <property type="entry name" value="Nucleotide-bd_a/b_plait_sf"/>
</dbReference>
<feature type="region of interest" description="Disordered" evidence="2">
    <location>
        <begin position="1091"/>
        <end position="1520"/>
    </location>
</feature>
<dbReference type="GO" id="GO:0003723">
    <property type="term" value="F:RNA binding"/>
    <property type="evidence" value="ECO:0007669"/>
    <property type="project" value="UniProtKB-UniRule"/>
</dbReference>
<feature type="compositionally biased region" description="Polar residues" evidence="2">
    <location>
        <begin position="423"/>
        <end position="443"/>
    </location>
</feature>
<evidence type="ECO:0000259" key="3">
    <source>
        <dbReference type="PROSITE" id="PS50102"/>
    </source>
</evidence>
<name>A0AAV9I6Y5_9PEZI</name>
<feature type="compositionally biased region" description="Polar residues" evidence="2">
    <location>
        <begin position="703"/>
        <end position="725"/>
    </location>
</feature>
<dbReference type="Proteomes" id="UP001321749">
    <property type="component" value="Unassembled WGS sequence"/>
</dbReference>
<feature type="region of interest" description="Disordered" evidence="2">
    <location>
        <begin position="931"/>
        <end position="1016"/>
    </location>
</feature>
<feature type="compositionally biased region" description="Polar residues" evidence="2">
    <location>
        <begin position="1183"/>
        <end position="1194"/>
    </location>
</feature>
<evidence type="ECO:0000313" key="4">
    <source>
        <dbReference type="EMBL" id="KAK4466641.1"/>
    </source>
</evidence>
<proteinExistence type="predicted"/>
<keyword evidence="1" id="KW-0694">RNA-binding</keyword>
<feature type="region of interest" description="Disordered" evidence="2">
    <location>
        <begin position="287"/>
        <end position="310"/>
    </location>
</feature>
<feature type="compositionally biased region" description="Polar residues" evidence="2">
    <location>
        <begin position="1029"/>
        <end position="1040"/>
    </location>
</feature>
<feature type="compositionally biased region" description="Polar residues" evidence="2">
    <location>
        <begin position="811"/>
        <end position="835"/>
    </location>
</feature>
<protein>
    <recommendedName>
        <fullName evidence="3">RRM domain-containing protein</fullName>
    </recommendedName>
</protein>
<dbReference type="Pfam" id="PF00076">
    <property type="entry name" value="RRM_1"/>
    <property type="match status" value="1"/>
</dbReference>
<dbReference type="InterPro" id="IPR000504">
    <property type="entry name" value="RRM_dom"/>
</dbReference>
<comment type="caution">
    <text evidence="4">The sequence shown here is derived from an EMBL/GenBank/DDBJ whole genome shotgun (WGS) entry which is preliminary data.</text>
</comment>
<feature type="compositionally biased region" description="Polar residues" evidence="2">
    <location>
        <begin position="1426"/>
        <end position="1436"/>
    </location>
</feature>
<feature type="domain" description="RRM" evidence="3">
    <location>
        <begin position="521"/>
        <end position="596"/>
    </location>
</feature>
<feature type="compositionally biased region" description="Basic and acidic residues" evidence="2">
    <location>
        <begin position="1052"/>
        <end position="1063"/>
    </location>
</feature>
<dbReference type="PROSITE" id="PS50102">
    <property type="entry name" value="RRM"/>
    <property type="match status" value="1"/>
</dbReference>
<feature type="compositionally biased region" description="Basic and acidic residues" evidence="2">
    <location>
        <begin position="1285"/>
        <end position="1301"/>
    </location>
</feature>
<gene>
    <name evidence="4" type="ORF">QBC42DRAFT_62075</name>
</gene>
<keyword evidence="5" id="KW-1185">Reference proteome</keyword>
<organism evidence="4 5">
    <name type="scientific">Cladorrhinum samala</name>
    <dbReference type="NCBI Taxonomy" id="585594"/>
    <lineage>
        <taxon>Eukaryota</taxon>
        <taxon>Fungi</taxon>
        <taxon>Dikarya</taxon>
        <taxon>Ascomycota</taxon>
        <taxon>Pezizomycotina</taxon>
        <taxon>Sordariomycetes</taxon>
        <taxon>Sordariomycetidae</taxon>
        <taxon>Sordariales</taxon>
        <taxon>Podosporaceae</taxon>
        <taxon>Cladorrhinum</taxon>
    </lineage>
</organism>
<feature type="compositionally biased region" description="Basic residues" evidence="2">
    <location>
        <begin position="1488"/>
        <end position="1506"/>
    </location>
</feature>
<dbReference type="Gene3D" id="3.30.70.330">
    <property type="match status" value="1"/>
</dbReference>
<feature type="region of interest" description="Disordered" evidence="2">
    <location>
        <begin position="851"/>
        <end position="885"/>
    </location>
</feature>
<feature type="compositionally biased region" description="Basic and acidic residues" evidence="2">
    <location>
        <begin position="1197"/>
        <end position="1215"/>
    </location>
</feature>
<feature type="compositionally biased region" description="Polar residues" evidence="2">
    <location>
        <begin position="1363"/>
        <end position="1373"/>
    </location>
</feature>
<feature type="region of interest" description="Disordered" evidence="2">
    <location>
        <begin position="676"/>
        <end position="737"/>
    </location>
</feature>
<feature type="compositionally biased region" description="Polar residues" evidence="2">
    <location>
        <begin position="1117"/>
        <end position="1129"/>
    </location>
</feature>
<feature type="compositionally biased region" description="Basic residues" evidence="2">
    <location>
        <begin position="946"/>
        <end position="959"/>
    </location>
</feature>
<dbReference type="EMBL" id="MU864930">
    <property type="protein sequence ID" value="KAK4466641.1"/>
    <property type="molecule type" value="Genomic_DNA"/>
</dbReference>
<sequence length="1520" mass="166702">MSNLNYPIKRFEAMPPSSRGSRILWRWGNTSNNRGVPMPAMAYYFSMPEDARCVFSLNDQITKPRHFDRMGCPDRKPVAWDNDRIEKEAQSLRDKYPDEALKVFRPNTWEDLYLYFDPHDLWLQGAWNLWCVIDLLGEQNAEPAFFAQTRLKTRPRCDRRHERFAIVDDWVWRWLTTEQNREKISTWNHQTDILYQLWPEDWMSIGKDGLLPDELERLRDQLLFWHHQYYCVSKVKLPRRSQSCSGQMVTISDVHQWMGCCFDEETYNLQGSADTVGVAEPEARAISVPPSSILPKPDSDIATRPSTSAGVSNRQLVYPAVMNGTIEGTAYQTTVISPSGLETSKETRQPKTHHKGSKSGPVIPVPVDADVANRGAGVEKSGPSRLPSRSMQPPAEEKTSTDLQPLDVSNHALDLETTARAASHQSKPSQESATSGKSVVSQDVSHKSPDSIEGRVHNNSITHMPTHGLLAHSRLTSAESQRQRTWETCKNARRDGRAYGKQYRHRLYVECGCQRCARASRSVWVSNFMPNLDKKRTIQLLNKFFSQWGNVEYCELKSAEKGYPYAIVQYTSEVSAQQALHAAQGVPVLYVSNALQTKFPFYSKYYKEFPRPGFVARVSPPRAPPGINFNGAKGQDAHQHHARMSTSPPFAGHPKHLEHSTVPASSLHCYHTTPNAAYHTPPKQSPPGVYSPINGRGPLAVSPQFSKSRPQQTGLYRSSLPTNYDANIDGPSPPRAFTWQLSLEHSSSTRPAQGFANGSPPLMMGPNSMPAYVQGALNSVSTQALTPKAAPWFPSGRQSAGANIPVPKPVQSVQTREPLDQSSPVNRKSPDSMNSSIDFIRVRLPSMSPEMQFASTGTEPDSPKVSGEPATPEKQDSGSVDPAIVTDSEAAPGSLITLPPTSRFGQGDIRLELEVSATVIRRKNKYVRRIPSPWTSGADVEEGHAIQKKAPSKKKKNKQGKGSVSRASTPTNHEQEAQAAGEDNANNHVPINNKGYRAGAGGSLRMPRKRPCPALNTLYAPESVQITGASNHAMASTGSQGEVDKPNPVAEDASKKKEYDPHGSFRNLPKGFDPFPRADIESIKSLPPIVLTAPSEPKHECNAPPVVEEQLNAGHRPSTSSTAAQSHRTSYLDAQRRLPSSSGSPKSDDDQLFVSAPQTPLVDEHDASSATLSVNARPIPTGITASHASSTNPEQLADCKNKNKGKEPIRDDGTKNIDSAVAPKPTMVGETADKHEGNRTLSNKVEKKKPAAAHDSRSLSKVEEKKSKSSNSNAQEGNLQPSNKAEGKKTHVSQKADEKTRSRSSTPTEFGRKIERRNGQRSNNTGERSRPPTPIQFSDKTDEKAKSVTAAQLIIEAKENGKASFSAQPSTTAEAKRPEPSTGAPSADKDVKKKSQPLKTAETQPINDAESNERSSSDPKTENKSKPSASTPTQGAGDSREKHRPSAPAPLSVQGEKKPMPSTSDQPAAKAEQKPVGLLLSISPQTSPRKKNKKLNKRLNLAKRKRTEASAATVPGAASL</sequence>
<accession>A0AAV9I6Y5</accession>
<feature type="compositionally biased region" description="Low complexity" evidence="2">
    <location>
        <begin position="361"/>
        <end position="372"/>
    </location>
</feature>
<feature type="compositionally biased region" description="Polar residues" evidence="2">
    <location>
        <begin position="1397"/>
        <end position="1406"/>
    </location>
</feature>